<dbReference type="PROSITE" id="PS50850">
    <property type="entry name" value="MFS"/>
    <property type="match status" value="1"/>
</dbReference>
<feature type="domain" description="Major facilitator superfamily (MFS) profile" evidence="8">
    <location>
        <begin position="68"/>
        <end position="483"/>
    </location>
</feature>
<feature type="transmembrane region" description="Helical" evidence="7">
    <location>
        <begin position="196"/>
        <end position="216"/>
    </location>
</feature>
<name>W2SD89_CYPE1</name>
<feature type="transmembrane region" description="Helical" evidence="7">
    <location>
        <begin position="367"/>
        <end position="385"/>
    </location>
</feature>
<dbReference type="Pfam" id="PF07690">
    <property type="entry name" value="MFS_1"/>
    <property type="match status" value="1"/>
</dbReference>
<proteinExistence type="predicted"/>
<comment type="subcellular location">
    <subcellularLocation>
        <location evidence="1">Membrane</location>
        <topology evidence="1">Multi-pass membrane protein</topology>
    </subcellularLocation>
</comment>
<evidence type="ECO:0000313" key="9">
    <source>
        <dbReference type="EMBL" id="ETN45988.1"/>
    </source>
</evidence>
<evidence type="ECO:0000313" key="10">
    <source>
        <dbReference type="Proteomes" id="UP000030752"/>
    </source>
</evidence>
<dbReference type="EMBL" id="KB822711">
    <property type="protein sequence ID" value="ETN45988.1"/>
    <property type="molecule type" value="Genomic_DNA"/>
</dbReference>
<dbReference type="InterPro" id="IPR011701">
    <property type="entry name" value="MFS"/>
</dbReference>
<evidence type="ECO:0000256" key="4">
    <source>
        <dbReference type="ARBA" id="ARBA00022989"/>
    </source>
</evidence>
<feature type="transmembrane region" description="Helical" evidence="7">
    <location>
        <begin position="105"/>
        <end position="124"/>
    </location>
</feature>
<dbReference type="SUPFAM" id="SSF103473">
    <property type="entry name" value="MFS general substrate transporter"/>
    <property type="match status" value="1"/>
</dbReference>
<dbReference type="AlphaFoldDB" id="W2SD89"/>
<evidence type="ECO:0000256" key="6">
    <source>
        <dbReference type="SAM" id="MobiDB-lite"/>
    </source>
</evidence>
<feature type="region of interest" description="Disordered" evidence="6">
    <location>
        <begin position="1"/>
        <end position="20"/>
    </location>
</feature>
<gene>
    <name evidence="9" type="ORF">HMPREF1541_00171</name>
</gene>
<keyword evidence="2" id="KW-0813">Transport</keyword>
<keyword evidence="4 7" id="KW-1133">Transmembrane helix</keyword>
<dbReference type="InterPro" id="IPR036259">
    <property type="entry name" value="MFS_trans_sf"/>
</dbReference>
<feature type="transmembrane region" description="Helical" evidence="7">
    <location>
        <begin position="136"/>
        <end position="158"/>
    </location>
</feature>
<evidence type="ECO:0000256" key="3">
    <source>
        <dbReference type="ARBA" id="ARBA00022692"/>
    </source>
</evidence>
<dbReference type="RefSeq" id="XP_008710700.1">
    <property type="nucleotide sequence ID" value="XM_008712478.1"/>
</dbReference>
<dbReference type="GeneID" id="19967510"/>
<feature type="transmembrane region" description="Helical" evidence="7">
    <location>
        <begin position="288"/>
        <end position="306"/>
    </location>
</feature>
<dbReference type="HOGENOM" id="CLU_001265_0_5_1"/>
<dbReference type="GO" id="GO:0016020">
    <property type="term" value="C:membrane"/>
    <property type="evidence" value="ECO:0007669"/>
    <property type="project" value="UniProtKB-SubCell"/>
</dbReference>
<feature type="transmembrane region" description="Helical" evidence="7">
    <location>
        <begin position="391"/>
        <end position="413"/>
    </location>
</feature>
<reference evidence="9 10" key="1">
    <citation type="submission" date="2013-03" db="EMBL/GenBank/DDBJ databases">
        <title>The Genome Sequence of Phialophora europaea CBS 101466.</title>
        <authorList>
            <consortium name="The Broad Institute Genomics Platform"/>
            <person name="Cuomo C."/>
            <person name="de Hoog S."/>
            <person name="Gorbushina A."/>
            <person name="Walker B."/>
            <person name="Young S.K."/>
            <person name="Zeng Q."/>
            <person name="Gargeya S."/>
            <person name="Fitzgerald M."/>
            <person name="Haas B."/>
            <person name="Abouelleil A."/>
            <person name="Allen A.W."/>
            <person name="Alvarado L."/>
            <person name="Arachchi H.M."/>
            <person name="Berlin A.M."/>
            <person name="Chapman S.B."/>
            <person name="Gainer-Dewar J."/>
            <person name="Goldberg J."/>
            <person name="Griggs A."/>
            <person name="Gujja S."/>
            <person name="Hansen M."/>
            <person name="Howarth C."/>
            <person name="Imamovic A."/>
            <person name="Ireland A."/>
            <person name="Larimer J."/>
            <person name="McCowan C."/>
            <person name="Murphy C."/>
            <person name="Pearson M."/>
            <person name="Poon T.W."/>
            <person name="Priest M."/>
            <person name="Roberts A."/>
            <person name="Saif S."/>
            <person name="Shea T."/>
            <person name="Sisk P."/>
            <person name="Sykes S."/>
            <person name="Wortman J."/>
            <person name="Nusbaum C."/>
            <person name="Birren B."/>
        </authorList>
    </citation>
    <scope>NUCLEOTIDE SEQUENCE [LARGE SCALE GENOMIC DNA]</scope>
    <source>
        <strain evidence="9 10">CBS 101466</strain>
    </source>
</reference>
<evidence type="ECO:0000259" key="8">
    <source>
        <dbReference type="PROSITE" id="PS50850"/>
    </source>
</evidence>
<protein>
    <recommendedName>
        <fullName evidence="8">Major facilitator superfamily (MFS) profile domain-containing protein</fullName>
    </recommendedName>
</protein>
<feature type="transmembrane region" description="Helical" evidence="7">
    <location>
        <begin position="222"/>
        <end position="246"/>
    </location>
</feature>
<evidence type="ECO:0000256" key="2">
    <source>
        <dbReference type="ARBA" id="ARBA00022448"/>
    </source>
</evidence>
<keyword evidence="3 7" id="KW-0812">Transmembrane</keyword>
<keyword evidence="5 7" id="KW-0472">Membrane</keyword>
<evidence type="ECO:0000256" key="7">
    <source>
        <dbReference type="SAM" id="Phobius"/>
    </source>
</evidence>
<dbReference type="eggNOG" id="KOG2533">
    <property type="taxonomic scope" value="Eukaryota"/>
</dbReference>
<dbReference type="Gene3D" id="1.20.1250.20">
    <property type="entry name" value="MFS general substrate transporter like domains"/>
    <property type="match status" value="1"/>
</dbReference>
<dbReference type="InterPro" id="IPR020846">
    <property type="entry name" value="MFS_dom"/>
</dbReference>
<dbReference type="GO" id="GO:0022857">
    <property type="term" value="F:transmembrane transporter activity"/>
    <property type="evidence" value="ECO:0007669"/>
    <property type="project" value="InterPro"/>
</dbReference>
<feature type="transmembrane region" description="Helical" evidence="7">
    <location>
        <begin position="425"/>
        <end position="446"/>
    </location>
</feature>
<feature type="transmembrane region" description="Helical" evidence="7">
    <location>
        <begin position="164"/>
        <end position="184"/>
    </location>
</feature>
<dbReference type="InParanoid" id="W2SD89"/>
<dbReference type="Proteomes" id="UP000030752">
    <property type="component" value="Unassembled WGS sequence"/>
</dbReference>
<dbReference type="PANTHER" id="PTHR43791:SF97">
    <property type="entry name" value="ALLANTOATE TRANSPORTER, PUTATIVE (AFU_ORTHOLOGUE AFUA_1G14700)-RELATED"/>
    <property type="match status" value="1"/>
</dbReference>
<organism evidence="9 10">
    <name type="scientific">Cyphellophora europaea (strain CBS 101466)</name>
    <name type="common">Phialophora europaea</name>
    <dbReference type="NCBI Taxonomy" id="1220924"/>
    <lineage>
        <taxon>Eukaryota</taxon>
        <taxon>Fungi</taxon>
        <taxon>Dikarya</taxon>
        <taxon>Ascomycota</taxon>
        <taxon>Pezizomycotina</taxon>
        <taxon>Eurotiomycetes</taxon>
        <taxon>Chaetothyriomycetidae</taxon>
        <taxon>Chaetothyriales</taxon>
        <taxon>Cyphellophoraceae</taxon>
        <taxon>Cyphellophora</taxon>
    </lineage>
</organism>
<dbReference type="OrthoDB" id="6730379at2759"/>
<accession>W2SD89</accession>
<dbReference type="VEuPathDB" id="FungiDB:HMPREF1541_00171"/>
<keyword evidence="10" id="KW-1185">Reference proteome</keyword>
<evidence type="ECO:0000256" key="5">
    <source>
        <dbReference type="ARBA" id="ARBA00023136"/>
    </source>
</evidence>
<dbReference type="PANTHER" id="PTHR43791">
    <property type="entry name" value="PERMEASE-RELATED"/>
    <property type="match status" value="1"/>
</dbReference>
<feature type="transmembrane region" description="Helical" evidence="7">
    <location>
        <begin position="452"/>
        <end position="478"/>
    </location>
</feature>
<sequence>MATKGATENVIDQPLDTTSESLGKDIETSRSVPGKEDVAAVFANYFNGHDSYSEEEAKRLRWKLDVRLIPILWFNILLPAMDKVSHAKAAVYGLQEDLNLVGDQYSWIGSIFYFGYMLWCFPSATILQKLPLAKTIGFAMLLWSFVLIGMGFVTSFSQLLACRFLLGLLEAPVVPGNMLIMAMWYTRAEQTLRYGLMYTGLSTIFTGLIGWAIGYIRTDKFYIWQSFFWICGVMTFVYALVVLWLLPDSPVKAKFINERQKAIAIDRVRANQTGIENRKFKRAQLLEAFMDVRVWLMVLFNLWISIPNGGLTNFSALIIQGLGYSGQVASLLTIPNGISQTISSYACNWGVFFLLRKNPKLQVRGASIILGCIPGLIGTVLLYTLPTDAYIGRLVSMWVGYFYLGPYIVALSLIGANTAGHTKKVTVNAMMFISYCVSNIIGPMFFKSGQAPLYPLGIAAILVAYGLAIITIGIYMFVCHKENMRRDALDSAAGETVHLDTDFKDKTDKENLHFRYVW</sequence>
<evidence type="ECO:0000256" key="1">
    <source>
        <dbReference type="ARBA" id="ARBA00004141"/>
    </source>
</evidence>